<comment type="caution">
    <text evidence="3">The sequence shown here is derived from an EMBL/GenBank/DDBJ whole genome shotgun (WGS) entry which is preliminary data.</text>
</comment>
<accession>A0ABM8UTP8</accession>
<keyword evidence="1" id="KW-0472">Membrane</keyword>
<gene>
    <name evidence="3" type="ORF">DYBT9623_03613</name>
</gene>
<protein>
    <recommendedName>
        <fullName evidence="2">Acyltransferase 3 domain-containing protein</fullName>
    </recommendedName>
</protein>
<organism evidence="3 4">
    <name type="scientific">Dyadobacter linearis</name>
    <dbReference type="NCBI Taxonomy" id="2823330"/>
    <lineage>
        <taxon>Bacteria</taxon>
        <taxon>Pseudomonadati</taxon>
        <taxon>Bacteroidota</taxon>
        <taxon>Cytophagia</taxon>
        <taxon>Cytophagales</taxon>
        <taxon>Spirosomataceae</taxon>
        <taxon>Dyadobacter</taxon>
    </lineage>
</organism>
<evidence type="ECO:0000313" key="4">
    <source>
        <dbReference type="Proteomes" id="UP000679725"/>
    </source>
</evidence>
<dbReference type="Proteomes" id="UP000679725">
    <property type="component" value="Unassembled WGS sequence"/>
</dbReference>
<feature type="domain" description="Acyltransferase 3" evidence="2">
    <location>
        <begin position="17"/>
        <end position="324"/>
    </location>
</feature>
<dbReference type="InterPro" id="IPR050879">
    <property type="entry name" value="Acyltransferase_3"/>
</dbReference>
<feature type="transmembrane region" description="Helical" evidence="1">
    <location>
        <begin position="187"/>
        <end position="208"/>
    </location>
</feature>
<evidence type="ECO:0000313" key="3">
    <source>
        <dbReference type="EMBL" id="CAG5071620.1"/>
    </source>
</evidence>
<evidence type="ECO:0000256" key="1">
    <source>
        <dbReference type="SAM" id="Phobius"/>
    </source>
</evidence>
<keyword evidence="4" id="KW-1185">Reference proteome</keyword>
<feature type="transmembrane region" description="Helical" evidence="1">
    <location>
        <begin position="87"/>
        <end position="105"/>
    </location>
</feature>
<feature type="transmembrane region" description="Helical" evidence="1">
    <location>
        <begin position="246"/>
        <end position="265"/>
    </location>
</feature>
<feature type="transmembrane region" description="Helical" evidence="1">
    <location>
        <begin position="135"/>
        <end position="154"/>
    </location>
</feature>
<feature type="transmembrane region" description="Helical" evidence="1">
    <location>
        <begin position="309"/>
        <end position="331"/>
    </location>
</feature>
<feature type="transmembrane region" description="Helical" evidence="1">
    <location>
        <begin position="272"/>
        <end position="289"/>
    </location>
</feature>
<feature type="transmembrane region" description="Helical" evidence="1">
    <location>
        <begin position="21"/>
        <end position="37"/>
    </location>
</feature>
<reference evidence="3 4" key="1">
    <citation type="submission" date="2021-04" db="EMBL/GenBank/DDBJ databases">
        <authorList>
            <person name="Rodrigo-Torres L."/>
            <person name="Arahal R. D."/>
            <person name="Lucena T."/>
        </authorList>
    </citation>
    <scope>NUCLEOTIDE SEQUENCE [LARGE SCALE GENOMIC DNA]</scope>
    <source>
        <strain evidence="3 4">CECT 9623</strain>
    </source>
</reference>
<dbReference type="Pfam" id="PF01757">
    <property type="entry name" value="Acyl_transf_3"/>
    <property type="match status" value="1"/>
</dbReference>
<feature type="transmembrane region" description="Helical" evidence="1">
    <location>
        <begin position="215"/>
        <end position="234"/>
    </location>
</feature>
<sequence length="361" mass="41461">MYTYPISESHAAPARHKELDALRGLAAISIVIFHFTINNSGKLLGWEFSYGVTAVDIFFMISGFVIFQSIGNIKNWQDFVVKRFARLYPAFWYCMLITAFVAVLMEPHAVNPSRILANATMAAAYFGMEDLDGSYWTLLVELIFYLWILAIFVSNRLNFIEQIGAVCVLLIVVFHAMRPFYPEFYQFLIRKVQLLNHFPLFFSGILFYQIKCGRHILRNIILLLPTLLASFYLHDKGGTSQYHISFIGHCIAITLFHAVFVLFIFGKLKFLAVKPLLMLGNISYCLYLIHQYVGLQIITKLTADFGVNIYLAIIFTITLCICTATLITRYIEIPGYHLIKNWYSSLRGNIFHQPDNDLAIH</sequence>
<name>A0ABM8UTP8_9BACT</name>
<keyword evidence="1" id="KW-1133">Transmembrane helix</keyword>
<dbReference type="InterPro" id="IPR002656">
    <property type="entry name" value="Acyl_transf_3_dom"/>
</dbReference>
<dbReference type="RefSeq" id="WP_215234927.1">
    <property type="nucleotide sequence ID" value="NZ_CAJRAU010000005.1"/>
</dbReference>
<proteinExistence type="predicted"/>
<feature type="transmembrane region" description="Helical" evidence="1">
    <location>
        <begin position="49"/>
        <end position="67"/>
    </location>
</feature>
<dbReference type="PANTHER" id="PTHR23028:SF131">
    <property type="entry name" value="BLR2367 PROTEIN"/>
    <property type="match status" value="1"/>
</dbReference>
<evidence type="ECO:0000259" key="2">
    <source>
        <dbReference type="Pfam" id="PF01757"/>
    </source>
</evidence>
<dbReference type="PANTHER" id="PTHR23028">
    <property type="entry name" value="ACETYLTRANSFERASE"/>
    <property type="match status" value="1"/>
</dbReference>
<keyword evidence="1" id="KW-0812">Transmembrane</keyword>
<feature type="transmembrane region" description="Helical" evidence="1">
    <location>
        <begin position="163"/>
        <end position="181"/>
    </location>
</feature>
<dbReference type="EMBL" id="CAJRAU010000005">
    <property type="protein sequence ID" value="CAG5071620.1"/>
    <property type="molecule type" value="Genomic_DNA"/>
</dbReference>